<dbReference type="Proteomes" id="UP001212821">
    <property type="component" value="Chromosome"/>
</dbReference>
<keyword evidence="6" id="KW-0131">Cell cycle</keyword>
<organism evidence="7 8">
    <name type="scientific">Kitasatospora cathayae</name>
    <dbReference type="NCBI Taxonomy" id="3004092"/>
    <lineage>
        <taxon>Bacteria</taxon>
        <taxon>Bacillati</taxon>
        <taxon>Actinomycetota</taxon>
        <taxon>Actinomycetes</taxon>
        <taxon>Kitasatosporales</taxon>
        <taxon>Streptomycetaceae</taxon>
        <taxon>Kitasatospora</taxon>
    </lineage>
</organism>
<keyword evidence="3" id="KW-0132">Cell division</keyword>
<evidence type="ECO:0000256" key="2">
    <source>
        <dbReference type="ARBA" id="ARBA00009323"/>
    </source>
</evidence>
<dbReference type="Pfam" id="PF04686">
    <property type="entry name" value="SsgA"/>
    <property type="match status" value="1"/>
</dbReference>
<keyword evidence="4" id="KW-0749">Sporulation</keyword>
<keyword evidence="8" id="KW-1185">Reference proteome</keyword>
<evidence type="ECO:0000256" key="6">
    <source>
        <dbReference type="ARBA" id="ARBA00023306"/>
    </source>
</evidence>
<comment type="similarity">
    <text evidence="2">Belongs to the SsgA family.</text>
</comment>
<proteinExistence type="inferred from homology"/>
<gene>
    <name evidence="7" type="ORF">O1G21_10735</name>
</gene>
<dbReference type="Gene3D" id="2.30.31.20">
    <property type="entry name" value="Sporulation-specific cell division protein SsgB"/>
    <property type="match status" value="1"/>
</dbReference>
<evidence type="ECO:0000256" key="5">
    <source>
        <dbReference type="ARBA" id="ARBA00023210"/>
    </source>
</evidence>
<dbReference type="EMBL" id="CP115450">
    <property type="protein sequence ID" value="WBP86274.1"/>
    <property type="molecule type" value="Genomic_DNA"/>
</dbReference>
<keyword evidence="5" id="KW-0717">Septation</keyword>
<protein>
    <submittedName>
        <fullName evidence="7">SsgA family sporulation/cell division regulator</fullName>
    </submittedName>
</protein>
<reference evidence="8" key="1">
    <citation type="submission" date="2022-12" db="EMBL/GenBank/DDBJ databases">
        <authorList>
            <person name="Mo P."/>
        </authorList>
    </citation>
    <scope>NUCLEOTIDE SEQUENCE [LARGE SCALE GENOMIC DNA]</scope>
    <source>
        <strain evidence="8">HUAS 3-15</strain>
    </source>
</reference>
<accession>A0ABY7Q1D6</accession>
<evidence type="ECO:0000256" key="3">
    <source>
        <dbReference type="ARBA" id="ARBA00022618"/>
    </source>
</evidence>
<comment type="subcellular location">
    <subcellularLocation>
        <location evidence="1">Cell septum</location>
    </subcellularLocation>
</comment>
<dbReference type="InterPro" id="IPR006776">
    <property type="entry name" value="SsgB"/>
</dbReference>
<sequence>MLTLVLKRVLDGRAWQPLLAEFRFAPDTPAIVTVILEPIRGPGVTWRISRELLYQGLFEESGEGFVQAWPVPGRAAGTALLQLESAESSALLELPAPRLAEWLERTYEIVPVEAEADGLDWDGFISELLGETGRPTGG</sequence>
<evidence type="ECO:0000256" key="1">
    <source>
        <dbReference type="ARBA" id="ARBA00004431"/>
    </source>
</evidence>
<dbReference type="RefSeq" id="WP_270142817.1">
    <property type="nucleotide sequence ID" value="NZ_CP115450.1"/>
</dbReference>
<name>A0ABY7Q1D6_9ACTN</name>
<evidence type="ECO:0000313" key="7">
    <source>
        <dbReference type="EMBL" id="WBP86274.1"/>
    </source>
</evidence>
<evidence type="ECO:0000256" key="4">
    <source>
        <dbReference type="ARBA" id="ARBA00022969"/>
    </source>
</evidence>
<evidence type="ECO:0000313" key="8">
    <source>
        <dbReference type="Proteomes" id="UP001212821"/>
    </source>
</evidence>
<dbReference type="InterPro" id="IPR038658">
    <property type="entry name" value="SsgB_sf"/>
</dbReference>